<dbReference type="Gene3D" id="1.10.1370.10">
    <property type="entry name" value="Neurolysin, domain 3"/>
    <property type="match status" value="2"/>
</dbReference>
<dbReference type="InterPro" id="IPR001567">
    <property type="entry name" value="Pept_M3A_M3B_dom"/>
</dbReference>
<organism evidence="11 12">
    <name type="scientific">Paragonimus westermani</name>
    <dbReference type="NCBI Taxonomy" id="34504"/>
    <lineage>
        <taxon>Eukaryota</taxon>
        <taxon>Metazoa</taxon>
        <taxon>Spiralia</taxon>
        <taxon>Lophotrochozoa</taxon>
        <taxon>Platyhelminthes</taxon>
        <taxon>Trematoda</taxon>
        <taxon>Digenea</taxon>
        <taxon>Plagiorchiida</taxon>
        <taxon>Troglotremata</taxon>
        <taxon>Troglotrematidae</taxon>
        <taxon>Paragonimus</taxon>
    </lineage>
</organism>
<keyword evidence="8" id="KW-0175">Coiled coil</keyword>
<dbReference type="Proteomes" id="UP000699462">
    <property type="component" value="Unassembled WGS sequence"/>
</dbReference>
<dbReference type="PANTHER" id="PTHR11804:SF84">
    <property type="entry name" value="SACCHAROLYSIN"/>
    <property type="match status" value="1"/>
</dbReference>
<feature type="compositionally biased region" description="Polar residues" evidence="9">
    <location>
        <begin position="194"/>
        <end position="206"/>
    </location>
</feature>
<feature type="domain" description="Peptidase M3A/M3B catalytic" evidence="10">
    <location>
        <begin position="330"/>
        <end position="536"/>
    </location>
</feature>
<dbReference type="InterPro" id="IPR024079">
    <property type="entry name" value="MetalloPept_cat_dom_sf"/>
</dbReference>
<sequence>MLRAVVSAAWFGSSRRCISHPRDVKFDHGPSYYVIPEIPSENLKVLPKLDLEKLPNLTELTPELAFNGFSRLIIDYQLSLSKLSEELKKGVAQPSFSSVVQSLEEIFYPIEHSFQALRSISTFQTDPIWPLIIGRLFQKLKSSRSEYFGLDAEIYRALLIAQSTNTQASQSNKEMLEVLINDCRQQGAELSLAASGTPTSSFSKGQSDQRGEVNKTTSALNIPQAKEKLDRFRSLKAELENELGQFQAMVFASSTVTGSQMAHSRFTGRLPNVSELVYLTGSAHIPVAESDLAPSTPAWLPALLGGRQNGGHVADMRVNVASDVTVKSLLRHCSTRQVRKSVWRSWVQRASIRSFGGSTGHHASNDGRMQTIRRLRLGLAQLLGCEDWLSLQWLSPHLHSPASVQSLVTDLLEPLRIQLRPVGQTELQLLTEWASAHLDLRGAKLEPWDIDYAIEQYNYAATYSPLQTHVTPPSGSLTKHVHALLDQLAGLFQLRLVPHTSLDSEVPVFRVKDAAATDESAFYGELILDLFEKPGRSVMLGQALSIPMTTRTYLSNTGTNLRPKVGHHSVTTLLSSFPLTSEREGVTVQDLLSIAFGFGTCLQHILPEAHHHQLTGLSACLAADIRHLTGDLCAALMFNTVLGPLAATKTVDPASGAQFYASPPPFRRSHVCPVCDIPVVHFVAGFRPPPNRIVALPLLYQLYEARFDLALWSHAERARHWTVLNDQLWSAHIPYAKHPEDSWPCSASDLFGPNSDTTAGFQYHHVWRHMVLQDVLAALREHGWPANSQSPEVLEVLKRFRDIFIACKERRQPAELFREFRGRDPSYQHLLDAIQIRMKSPAFSFTVNQLSPAC</sequence>
<dbReference type="PANTHER" id="PTHR11804">
    <property type="entry name" value="PROTEASE M3 THIMET OLIGOPEPTIDASE-RELATED"/>
    <property type="match status" value="1"/>
</dbReference>
<evidence type="ECO:0000313" key="11">
    <source>
        <dbReference type="EMBL" id="KAF8561757.1"/>
    </source>
</evidence>
<dbReference type="InterPro" id="IPR024077">
    <property type="entry name" value="Neurolysin/TOP_dom2"/>
</dbReference>
<reference evidence="11 12" key="1">
    <citation type="submission" date="2019-07" db="EMBL/GenBank/DDBJ databases">
        <title>Annotation for the trematode Paragonimus westermani.</title>
        <authorList>
            <person name="Choi Y.-J."/>
        </authorList>
    </citation>
    <scope>NUCLEOTIDE SEQUENCE [LARGE SCALE GENOMIC DNA]</scope>
    <source>
        <strain evidence="11">180907_Pwestermani</strain>
    </source>
</reference>
<dbReference type="Gene3D" id="3.40.390.10">
    <property type="entry name" value="Collagenase (Catalytic Domain)"/>
    <property type="match status" value="1"/>
</dbReference>
<dbReference type="AlphaFoldDB" id="A0A8T0D5A7"/>
<comment type="cofactor">
    <cofactor evidence="7">
        <name>Zn(2+)</name>
        <dbReference type="ChEBI" id="CHEBI:29105"/>
    </cofactor>
    <text evidence="7">Binds 1 zinc ion.</text>
</comment>
<evidence type="ECO:0000259" key="10">
    <source>
        <dbReference type="Pfam" id="PF01432"/>
    </source>
</evidence>
<dbReference type="GO" id="GO:0004222">
    <property type="term" value="F:metalloendopeptidase activity"/>
    <property type="evidence" value="ECO:0007669"/>
    <property type="project" value="InterPro"/>
</dbReference>
<evidence type="ECO:0000256" key="8">
    <source>
        <dbReference type="SAM" id="Coils"/>
    </source>
</evidence>
<dbReference type="InterPro" id="IPR045090">
    <property type="entry name" value="Pept_M3A_M3B"/>
</dbReference>
<keyword evidence="4 7" id="KW-0378">Hydrolase</keyword>
<evidence type="ECO:0000313" key="12">
    <source>
        <dbReference type="Proteomes" id="UP000699462"/>
    </source>
</evidence>
<keyword evidence="5 7" id="KW-0862">Zinc</keyword>
<feature type="region of interest" description="Disordered" evidence="9">
    <location>
        <begin position="194"/>
        <end position="215"/>
    </location>
</feature>
<keyword evidence="2 7" id="KW-0645">Protease</keyword>
<keyword evidence="6 7" id="KW-0482">Metalloprotease</keyword>
<evidence type="ECO:0000256" key="6">
    <source>
        <dbReference type="ARBA" id="ARBA00023049"/>
    </source>
</evidence>
<name>A0A8T0D5A7_9TREM</name>
<dbReference type="EMBL" id="JTDF01021505">
    <property type="protein sequence ID" value="KAF8561757.1"/>
    <property type="molecule type" value="Genomic_DNA"/>
</dbReference>
<dbReference type="Pfam" id="PF01432">
    <property type="entry name" value="Peptidase_M3"/>
    <property type="match status" value="1"/>
</dbReference>
<dbReference type="GO" id="GO:0006508">
    <property type="term" value="P:proteolysis"/>
    <property type="evidence" value="ECO:0007669"/>
    <property type="project" value="UniProtKB-KW"/>
</dbReference>
<protein>
    <recommendedName>
        <fullName evidence="10">Peptidase M3A/M3B catalytic domain-containing protein</fullName>
    </recommendedName>
</protein>
<evidence type="ECO:0000256" key="1">
    <source>
        <dbReference type="ARBA" id="ARBA00006040"/>
    </source>
</evidence>
<comment type="similarity">
    <text evidence="1 7">Belongs to the peptidase M3 family.</text>
</comment>
<comment type="caution">
    <text evidence="11">The sequence shown here is derived from an EMBL/GenBank/DDBJ whole genome shotgun (WGS) entry which is preliminary data.</text>
</comment>
<evidence type="ECO:0000256" key="9">
    <source>
        <dbReference type="SAM" id="MobiDB-lite"/>
    </source>
</evidence>
<evidence type="ECO:0000256" key="2">
    <source>
        <dbReference type="ARBA" id="ARBA00022670"/>
    </source>
</evidence>
<proteinExistence type="inferred from homology"/>
<gene>
    <name evidence="11" type="ORF">P879_02334</name>
</gene>
<keyword evidence="3 7" id="KW-0479">Metal-binding</keyword>
<evidence type="ECO:0000256" key="3">
    <source>
        <dbReference type="ARBA" id="ARBA00022723"/>
    </source>
</evidence>
<dbReference type="GO" id="GO:0046872">
    <property type="term" value="F:metal ion binding"/>
    <property type="evidence" value="ECO:0007669"/>
    <property type="project" value="UniProtKB-UniRule"/>
</dbReference>
<dbReference type="OrthoDB" id="534666at2759"/>
<evidence type="ECO:0000256" key="7">
    <source>
        <dbReference type="RuleBase" id="RU003435"/>
    </source>
</evidence>
<keyword evidence="12" id="KW-1185">Reference proteome</keyword>
<accession>A0A8T0D5A7</accession>
<evidence type="ECO:0000256" key="4">
    <source>
        <dbReference type="ARBA" id="ARBA00022801"/>
    </source>
</evidence>
<feature type="coiled-coil region" evidence="8">
    <location>
        <begin position="222"/>
        <end position="249"/>
    </location>
</feature>
<dbReference type="SUPFAM" id="SSF55486">
    <property type="entry name" value="Metalloproteases ('zincins'), catalytic domain"/>
    <property type="match status" value="2"/>
</dbReference>
<evidence type="ECO:0000256" key="5">
    <source>
        <dbReference type="ARBA" id="ARBA00022833"/>
    </source>
</evidence>